<protein>
    <submittedName>
        <fullName evidence="4">Ceramidase_alk domain-containing protein</fullName>
    </submittedName>
</protein>
<accession>A0A1I8FK32</accession>
<name>A0A1I8FK32_9PLAT</name>
<evidence type="ECO:0000259" key="2">
    <source>
        <dbReference type="Pfam" id="PF04734"/>
    </source>
</evidence>
<feature type="region of interest" description="Disordered" evidence="1">
    <location>
        <begin position="69"/>
        <end position="88"/>
    </location>
</feature>
<dbReference type="Pfam" id="PF04734">
    <property type="entry name" value="Ceramidase_alk"/>
    <property type="match status" value="1"/>
</dbReference>
<feature type="region of interest" description="Disordered" evidence="1">
    <location>
        <begin position="138"/>
        <end position="164"/>
    </location>
</feature>
<dbReference type="Proteomes" id="UP000095280">
    <property type="component" value="Unplaced"/>
</dbReference>
<feature type="domain" description="Neutral/alkaline non-lysosomal ceramidase N-terminal" evidence="2">
    <location>
        <begin position="164"/>
        <end position="229"/>
    </location>
</feature>
<keyword evidence="3" id="KW-1185">Reference proteome</keyword>
<evidence type="ECO:0000313" key="4">
    <source>
        <dbReference type="WBParaSite" id="maker-unitig_38244-snap-gene-0.1-mRNA-1"/>
    </source>
</evidence>
<sequence length="230" mass="24422">MMDITGPVAQVNTMATRTPSYPACTSPFLPGFCVSRFSGKFCGLRCAGSGNGVPPAVFHSWQTCRRPAGGRFSSSTKRDAFGTHTHAGPRRSTRTCLAFWQADRAGSNFPLESCRTRATCTMPALKADIRMPVRLREPPAAEPSSFDDAQTGAPALAGTASPGFPVHGTSLKVSNRYVSGDNKGIASQLMERHTSTAVGTGHLRAELEAPSWPPSRSGFPHSGDVSPNVR</sequence>
<proteinExistence type="predicted"/>
<reference evidence="4" key="1">
    <citation type="submission" date="2016-11" db="UniProtKB">
        <authorList>
            <consortium name="WormBaseParasite"/>
        </authorList>
    </citation>
    <scope>IDENTIFICATION</scope>
</reference>
<dbReference type="AlphaFoldDB" id="A0A1I8FK32"/>
<evidence type="ECO:0000313" key="3">
    <source>
        <dbReference type="Proteomes" id="UP000095280"/>
    </source>
</evidence>
<dbReference type="InterPro" id="IPR031329">
    <property type="entry name" value="NEUT/ALK_ceramidase_N"/>
</dbReference>
<feature type="region of interest" description="Disordered" evidence="1">
    <location>
        <begin position="192"/>
        <end position="230"/>
    </location>
</feature>
<organism evidence="3 4">
    <name type="scientific">Macrostomum lignano</name>
    <dbReference type="NCBI Taxonomy" id="282301"/>
    <lineage>
        <taxon>Eukaryota</taxon>
        <taxon>Metazoa</taxon>
        <taxon>Spiralia</taxon>
        <taxon>Lophotrochozoa</taxon>
        <taxon>Platyhelminthes</taxon>
        <taxon>Rhabditophora</taxon>
        <taxon>Macrostomorpha</taxon>
        <taxon>Macrostomida</taxon>
        <taxon>Macrostomidae</taxon>
        <taxon>Macrostomum</taxon>
    </lineage>
</organism>
<dbReference type="WBParaSite" id="maker-unitig_38244-snap-gene-0.1-mRNA-1">
    <property type="protein sequence ID" value="maker-unitig_38244-snap-gene-0.1-mRNA-1"/>
    <property type="gene ID" value="maker-unitig_38244-snap-gene-0.1"/>
</dbReference>
<evidence type="ECO:0000256" key="1">
    <source>
        <dbReference type="SAM" id="MobiDB-lite"/>
    </source>
</evidence>